<evidence type="ECO:0008006" key="3">
    <source>
        <dbReference type="Google" id="ProtNLM"/>
    </source>
</evidence>
<sequence>MPAIYESLGLKFLYPDNWVLAERAPEDGIDGVTFDLPKGGFFSIDRTRRPDASESPSLSEDELIEKIEKAIADDYGEVERQEVSTELLGENTRQVEFSFYYLDLMIQSRLVFATINNNRFAIQFQAESRDFDENELVFAAIIKQLQEAQD</sequence>
<gene>
    <name evidence="1" type="ORF">Pla22_08830</name>
</gene>
<keyword evidence="2" id="KW-1185">Reference proteome</keyword>
<evidence type="ECO:0000313" key="2">
    <source>
        <dbReference type="Proteomes" id="UP000316598"/>
    </source>
</evidence>
<reference evidence="1 2" key="1">
    <citation type="submission" date="2019-02" db="EMBL/GenBank/DDBJ databases">
        <title>Deep-cultivation of Planctomycetes and their phenomic and genomic characterization uncovers novel biology.</title>
        <authorList>
            <person name="Wiegand S."/>
            <person name="Jogler M."/>
            <person name="Boedeker C."/>
            <person name="Pinto D."/>
            <person name="Vollmers J."/>
            <person name="Rivas-Marin E."/>
            <person name="Kohn T."/>
            <person name="Peeters S.H."/>
            <person name="Heuer A."/>
            <person name="Rast P."/>
            <person name="Oberbeckmann S."/>
            <person name="Bunk B."/>
            <person name="Jeske O."/>
            <person name="Meyerdierks A."/>
            <person name="Storesund J.E."/>
            <person name="Kallscheuer N."/>
            <person name="Luecker S."/>
            <person name="Lage O.M."/>
            <person name="Pohl T."/>
            <person name="Merkel B.J."/>
            <person name="Hornburger P."/>
            <person name="Mueller R.-W."/>
            <person name="Bruemmer F."/>
            <person name="Labrenz M."/>
            <person name="Spormann A.M."/>
            <person name="Op Den Camp H."/>
            <person name="Overmann J."/>
            <person name="Amann R."/>
            <person name="Jetten M.S.M."/>
            <person name="Mascher T."/>
            <person name="Medema M.H."/>
            <person name="Devos D.P."/>
            <person name="Kaster A.-K."/>
            <person name="Ovreas L."/>
            <person name="Rohde M."/>
            <person name="Galperin M.Y."/>
            <person name="Jogler C."/>
        </authorList>
    </citation>
    <scope>NUCLEOTIDE SEQUENCE [LARGE SCALE GENOMIC DNA]</scope>
    <source>
        <strain evidence="1 2">Pla22</strain>
    </source>
</reference>
<protein>
    <recommendedName>
        <fullName evidence="3">DUF1795 domain-containing protein</fullName>
    </recommendedName>
</protein>
<organism evidence="1 2">
    <name type="scientific">Rubripirellula amarantea</name>
    <dbReference type="NCBI Taxonomy" id="2527999"/>
    <lineage>
        <taxon>Bacteria</taxon>
        <taxon>Pseudomonadati</taxon>
        <taxon>Planctomycetota</taxon>
        <taxon>Planctomycetia</taxon>
        <taxon>Pirellulales</taxon>
        <taxon>Pirellulaceae</taxon>
        <taxon>Rubripirellula</taxon>
    </lineage>
</organism>
<proteinExistence type="predicted"/>
<evidence type="ECO:0000313" key="1">
    <source>
        <dbReference type="EMBL" id="TWT53255.1"/>
    </source>
</evidence>
<dbReference type="OrthoDB" id="213056at2"/>
<dbReference type="RefSeq" id="WP_146513504.1">
    <property type="nucleotide sequence ID" value="NZ_SJPI01000001.1"/>
</dbReference>
<dbReference type="AlphaFoldDB" id="A0A5C5WSX7"/>
<dbReference type="Gene3D" id="3.40.1000.10">
    <property type="entry name" value="Mog1/PsbP, alpha/beta/alpha sandwich"/>
    <property type="match status" value="1"/>
</dbReference>
<comment type="caution">
    <text evidence="1">The sequence shown here is derived from an EMBL/GenBank/DDBJ whole genome shotgun (WGS) entry which is preliminary data.</text>
</comment>
<dbReference type="EMBL" id="SJPI01000001">
    <property type="protein sequence ID" value="TWT53255.1"/>
    <property type="molecule type" value="Genomic_DNA"/>
</dbReference>
<accession>A0A5C5WSX7</accession>
<name>A0A5C5WSX7_9BACT</name>
<dbReference type="Proteomes" id="UP000316598">
    <property type="component" value="Unassembled WGS sequence"/>
</dbReference>